<evidence type="ECO:0000259" key="6">
    <source>
        <dbReference type="Pfam" id="PF07980"/>
    </source>
</evidence>
<dbReference type="RefSeq" id="WP_144914444.1">
    <property type="nucleotide sequence ID" value="NZ_VLLI01000010.1"/>
</dbReference>
<evidence type="ECO:0000256" key="2">
    <source>
        <dbReference type="ARBA" id="ARBA00006275"/>
    </source>
</evidence>
<dbReference type="InterPro" id="IPR033985">
    <property type="entry name" value="SusD-like_N"/>
</dbReference>
<evidence type="ECO:0000259" key="7">
    <source>
        <dbReference type="Pfam" id="PF14322"/>
    </source>
</evidence>
<dbReference type="PROSITE" id="PS51257">
    <property type="entry name" value="PROKAR_LIPOPROTEIN"/>
    <property type="match status" value="1"/>
</dbReference>
<evidence type="ECO:0000256" key="5">
    <source>
        <dbReference type="ARBA" id="ARBA00023237"/>
    </source>
</evidence>
<dbReference type="Proteomes" id="UP000317010">
    <property type="component" value="Unassembled WGS sequence"/>
</dbReference>
<keyword evidence="3" id="KW-0732">Signal</keyword>
<keyword evidence="9" id="KW-1185">Reference proteome</keyword>
<feature type="domain" description="SusD-like N-terminal" evidence="7">
    <location>
        <begin position="80"/>
        <end position="232"/>
    </location>
</feature>
<gene>
    <name evidence="8" type="ORF">JN11_03435</name>
</gene>
<sequence length="469" mass="51280">MKKKYYISYIFAVTILGFFGTSCKKLLVVPANEPGQLVTSNVFADSAGSVNGVVGIYINAFGSQNGPLSGYMSLYPSVSADDMTITDSYYAPIYNDEQVAGNATLSGGSTGVIWSGFYGSTLIYQANAAIEGLTASKGISNTLRNQLIGECEVVRALSYFYLTNLYGAVPLALTSDYTTNSKLPRSSSDNVYAQITKDLTDATGKLSVNYPSSGQARPNKYTAMALLSRVYLYRQQWAKADSAASAIIQSGMYQLENINNVFIAGNQEAIWQGLTTGFYPYLVAEGNTFVPYSSAITPEYVLMPELLNAFEPGDLRQSNWTASNTVNGTTYYYPYKYKNNTSLQVNGTTEGEVLFRLAEQYLIRAEAKINEGDLAGAAADINAIRTRAGLPNTTATTADQLKSALLKERQTEFFCEWGHRWFDLKRLGLLNSVMTAEKPTWPADGHSALYPIPYGELKLNPGWTQNPGY</sequence>
<feature type="domain" description="RagB/SusD" evidence="6">
    <location>
        <begin position="319"/>
        <end position="469"/>
    </location>
</feature>
<evidence type="ECO:0000256" key="1">
    <source>
        <dbReference type="ARBA" id="ARBA00004442"/>
    </source>
</evidence>
<organism evidence="8 9">
    <name type="scientific">Mucilaginibacter frigoritolerans</name>
    <dbReference type="NCBI Taxonomy" id="652788"/>
    <lineage>
        <taxon>Bacteria</taxon>
        <taxon>Pseudomonadati</taxon>
        <taxon>Bacteroidota</taxon>
        <taxon>Sphingobacteriia</taxon>
        <taxon>Sphingobacteriales</taxon>
        <taxon>Sphingobacteriaceae</taxon>
        <taxon>Mucilaginibacter</taxon>
    </lineage>
</organism>
<dbReference type="OrthoDB" id="621570at2"/>
<evidence type="ECO:0000313" key="9">
    <source>
        <dbReference type="Proteomes" id="UP000317010"/>
    </source>
</evidence>
<evidence type="ECO:0000313" key="8">
    <source>
        <dbReference type="EMBL" id="TWI97613.1"/>
    </source>
</evidence>
<dbReference type="Pfam" id="PF14322">
    <property type="entry name" value="SusD-like_3"/>
    <property type="match status" value="1"/>
</dbReference>
<evidence type="ECO:0000256" key="4">
    <source>
        <dbReference type="ARBA" id="ARBA00023136"/>
    </source>
</evidence>
<dbReference type="Pfam" id="PF07980">
    <property type="entry name" value="SusD_RagB"/>
    <property type="match status" value="1"/>
</dbReference>
<proteinExistence type="inferred from homology"/>
<evidence type="ECO:0000256" key="3">
    <source>
        <dbReference type="ARBA" id="ARBA00022729"/>
    </source>
</evidence>
<dbReference type="CDD" id="cd08977">
    <property type="entry name" value="SusD"/>
    <property type="match status" value="1"/>
</dbReference>
<accession>A0A562TVW6</accession>
<keyword evidence="4" id="KW-0472">Membrane</keyword>
<comment type="subcellular location">
    <subcellularLocation>
        <location evidence="1">Cell outer membrane</location>
    </subcellularLocation>
</comment>
<dbReference type="InterPro" id="IPR011990">
    <property type="entry name" value="TPR-like_helical_dom_sf"/>
</dbReference>
<dbReference type="SUPFAM" id="SSF48452">
    <property type="entry name" value="TPR-like"/>
    <property type="match status" value="1"/>
</dbReference>
<keyword evidence="5" id="KW-0998">Cell outer membrane</keyword>
<dbReference type="Gene3D" id="1.25.40.390">
    <property type="match status" value="1"/>
</dbReference>
<protein>
    <submittedName>
        <fullName evidence="8">Putative outer membrane starch-binding protein</fullName>
    </submittedName>
</protein>
<dbReference type="InterPro" id="IPR012944">
    <property type="entry name" value="SusD_RagB_dom"/>
</dbReference>
<comment type="similarity">
    <text evidence="2">Belongs to the SusD family.</text>
</comment>
<dbReference type="EMBL" id="VLLI01000010">
    <property type="protein sequence ID" value="TWI97613.1"/>
    <property type="molecule type" value="Genomic_DNA"/>
</dbReference>
<comment type="caution">
    <text evidence="8">The sequence shown here is derived from an EMBL/GenBank/DDBJ whole genome shotgun (WGS) entry which is preliminary data.</text>
</comment>
<dbReference type="AlphaFoldDB" id="A0A562TVW6"/>
<name>A0A562TVW6_9SPHI</name>
<reference evidence="8 9" key="1">
    <citation type="submission" date="2019-07" db="EMBL/GenBank/DDBJ databases">
        <title>Genomic Encyclopedia of Archaeal and Bacterial Type Strains, Phase II (KMG-II): from individual species to whole genera.</title>
        <authorList>
            <person name="Goeker M."/>
        </authorList>
    </citation>
    <scope>NUCLEOTIDE SEQUENCE [LARGE SCALE GENOMIC DNA]</scope>
    <source>
        <strain evidence="8 9">ATCC BAA-1854</strain>
    </source>
</reference>
<dbReference type="GO" id="GO:0009279">
    <property type="term" value="C:cell outer membrane"/>
    <property type="evidence" value="ECO:0007669"/>
    <property type="project" value="UniProtKB-SubCell"/>
</dbReference>